<feature type="region of interest" description="Disordered" evidence="2">
    <location>
        <begin position="35"/>
        <end position="55"/>
    </location>
</feature>
<dbReference type="Pfam" id="PF14257">
    <property type="entry name" value="DUF4349"/>
    <property type="match status" value="1"/>
</dbReference>
<feature type="region of interest" description="Disordered" evidence="2">
    <location>
        <begin position="298"/>
        <end position="340"/>
    </location>
</feature>
<accession>A0ABT7S8A8</accession>
<dbReference type="InterPro" id="IPR025645">
    <property type="entry name" value="DUF4349"/>
</dbReference>
<dbReference type="EMBL" id="JAUCGR010000002">
    <property type="protein sequence ID" value="MDM7831835.1"/>
    <property type="molecule type" value="Genomic_DNA"/>
</dbReference>
<comment type="caution">
    <text evidence="6">The sequence shown here is derived from an EMBL/GenBank/DDBJ whole genome shotgun (WGS) entry which is preliminary data.</text>
</comment>
<keyword evidence="7" id="KW-1185">Reference proteome</keyword>
<evidence type="ECO:0000259" key="5">
    <source>
        <dbReference type="Pfam" id="PF14257"/>
    </source>
</evidence>
<feature type="signal peptide" evidence="4">
    <location>
        <begin position="1"/>
        <end position="26"/>
    </location>
</feature>
<evidence type="ECO:0000256" key="3">
    <source>
        <dbReference type="SAM" id="Phobius"/>
    </source>
</evidence>
<feature type="chain" id="PRO_5045802385" evidence="4">
    <location>
        <begin position="27"/>
        <end position="340"/>
    </location>
</feature>
<evidence type="ECO:0000256" key="1">
    <source>
        <dbReference type="SAM" id="Coils"/>
    </source>
</evidence>
<dbReference type="PROSITE" id="PS51257">
    <property type="entry name" value="PROKAR_LIPOPROTEIN"/>
    <property type="match status" value="1"/>
</dbReference>
<keyword evidence="3" id="KW-0812">Transmembrane</keyword>
<keyword evidence="4" id="KW-0732">Signal</keyword>
<name>A0ABT7S8A8_9CELL</name>
<evidence type="ECO:0000256" key="2">
    <source>
        <dbReference type="SAM" id="MobiDB-lite"/>
    </source>
</evidence>
<proteinExistence type="predicted"/>
<gene>
    <name evidence="6" type="ORF">QRT05_10865</name>
</gene>
<evidence type="ECO:0000313" key="7">
    <source>
        <dbReference type="Proteomes" id="UP001321453"/>
    </source>
</evidence>
<keyword evidence="1" id="KW-0175">Coiled coil</keyword>
<keyword evidence="3" id="KW-1133">Transmembrane helix</keyword>
<feature type="transmembrane region" description="Helical" evidence="3">
    <location>
        <begin position="266"/>
        <end position="290"/>
    </location>
</feature>
<feature type="domain" description="DUF4349" evidence="5">
    <location>
        <begin position="76"/>
        <end position="288"/>
    </location>
</feature>
<dbReference type="Proteomes" id="UP001321453">
    <property type="component" value="Unassembled WGS sequence"/>
</dbReference>
<evidence type="ECO:0000256" key="4">
    <source>
        <dbReference type="SAM" id="SignalP"/>
    </source>
</evidence>
<keyword evidence="3" id="KW-0472">Membrane</keyword>
<organism evidence="6 7">
    <name type="scientific">Cellulomonas edaphi</name>
    <dbReference type="NCBI Taxonomy" id="3053468"/>
    <lineage>
        <taxon>Bacteria</taxon>
        <taxon>Bacillati</taxon>
        <taxon>Actinomycetota</taxon>
        <taxon>Actinomycetes</taxon>
        <taxon>Micrococcales</taxon>
        <taxon>Cellulomonadaceae</taxon>
        <taxon>Cellulomonas</taxon>
    </lineage>
</organism>
<protein>
    <submittedName>
        <fullName evidence="6">DUF4349 domain-containing protein</fullName>
    </submittedName>
</protein>
<feature type="coiled-coil region" evidence="1">
    <location>
        <begin position="163"/>
        <end position="220"/>
    </location>
</feature>
<dbReference type="RefSeq" id="WP_289447249.1">
    <property type="nucleotide sequence ID" value="NZ_JAUCGR010000002.1"/>
</dbReference>
<evidence type="ECO:0000313" key="6">
    <source>
        <dbReference type="EMBL" id="MDM7831835.1"/>
    </source>
</evidence>
<sequence length="340" mass="34920">MTTTRTSRRSRRRPLLAGGLVLTVLAATLLAGCSASDEAGDSSVPDTAAGSVGEPAEAPAVDGIAEGSTPDPADQRQVVQTGDIVLKVKNTLKASDAVVQEVERAGGRVDDRTEEASTAEWGGRATLVVRVPATQITATVAAIRTLGTVLSVDLKATDVTGAAQDLDARIRALELSIARMQALLARATTSKDIIDAESALTERQANLEKLRSERSRLADQVALSTLTVTINGPDVAPPPVRDDGPTSFFAGIAVGWDAFVASVKGVLIVLGVLLPWLAFAGAVVAGVVALSRWRRRRGEGAPGVPPIAAAEPVPVGPSPAADAGPVPPTAPRAPRVDPDA</sequence>
<reference evidence="6 7" key="1">
    <citation type="submission" date="2023-06" db="EMBL/GenBank/DDBJ databases">
        <title>Cellulomonas sp. MW9 Whole genome sequence.</title>
        <authorList>
            <person name="Park S."/>
        </authorList>
    </citation>
    <scope>NUCLEOTIDE SEQUENCE [LARGE SCALE GENOMIC DNA]</scope>
    <source>
        <strain evidence="6 7">MW9</strain>
    </source>
</reference>